<feature type="transmembrane region" description="Helical" evidence="1">
    <location>
        <begin position="521"/>
        <end position="540"/>
    </location>
</feature>
<keyword evidence="1" id="KW-0472">Membrane</keyword>
<organism evidence="2 3">
    <name type="scientific">Fonsecaea multimorphosa CBS 102226</name>
    <dbReference type="NCBI Taxonomy" id="1442371"/>
    <lineage>
        <taxon>Eukaryota</taxon>
        <taxon>Fungi</taxon>
        <taxon>Dikarya</taxon>
        <taxon>Ascomycota</taxon>
        <taxon>Pezizomycotina</taxon>
        <taxon>Eurotiomycetes</taxon>
        <taxon>Chaetothyriomycetidae</taxon>
        <taxon>Chaetothyriales</taxon>
        <taxon>Herpotrichiellaceae</taxon>
        <taxon>Fonsecaea</taxon>
    </lineage>
</organism>
<feature type="transmembrane region" description="Helical" evidence="1">
    <location>
        <begin position="465"/>
        <end position="491"/>
    </location>
</feature>
<sequence length="566" mass="62857">MAASIRRTPGGHSKTYLLLGAWKKGAKSIDIQLRYTPLGHGFLDLARVTSNLRSMSRVLSGFASLAANMPVRPPPERQQTTKLHSDVGCGHISDAHKSKAPLNPTSPSGRAKDLIRGWVSPPNVRGTSDILYGSLATTWLCTWTCLCLHIPTQESRRGWRSLLYKFRWQLFTLFFPEVLVAVAMEQWLSAHQSVRVFHRLGHPEWTTRHGFYADMGGILVAPRDYPAFPVDSQQLAYLIEHKSLILPEIPTLEIQALNKADGLARLVTLIQMTWFCISFIARGATGLGYSTLEVTTLAFIICTLHTFSFWYYKPLDPQVQRVVPIDSNINQLCERPVCDTSSKAAPAVTVTINTTSTTGIASTPAAPTSPSPCVEPYSRTPLDFVKPAPDPKSLTIPFWYGFSVVFFYGPKAKQKPAQTMPNSITLPPGGLTTGVTIYTVLFQLMYHGLHIGFAWLAAFPSRTEFYLWLVSGGTEFGLILLYCLLAPIGAYNTRELGRYFFNREATSIPELANMLPPWLKILLHAPFVIAYMAARAIVLAESLASLRALPASVYQDVNWPNFMPHV</sequence>
<dbReference type="PANTHER" id="PTHR35043:SF8">
    <property type="entry name" value="DUF4220 DOMAIN-CONTAINING PROTEIN"/>
    <property type="match status" value="1"/>
</dbReference>
<keyword evidence="1" id="KW-0812">Transmembrane</keyword>
<feature type="transmembrane region" description="Helical" evidence="1">
    <location>
        <begin position="435"/>
        <end position="458"/>
    </location>
</feature>
<evidence type="ECO:0000313" key="3">
    <source>
        <dbReference type="Proteomes" id="UP000053411"/>
    </source>
</evidence>
<dbReference type="RefSeq" id="XP_016635690.1">
    <property type="nucleotide sequence ID" value="XM_016773633.1"/>
</dbReference>
<reference evidence="2 3" key="1">
    <citation type="submission" date="2015-01" db="EMBL/GenBank/DDBJ databases">
        <title>The Genome Sequence of Fonsecaea multimorphosa CBS 102226.</title>
        <authorList>
            <consortium name="The Broad Institute Genomics Platform"/>
            <person name="Cuomo C."/>
            <person name="de Hoog S."/>
            <person name="Gorbushina A."/>
            <person name="Stielow B."/>
            <person name="Teixiera M."/>
            <person name="Abouelleil A."/>
            <person name="Chapman S.B."/>
            <person name="Priest M."/>
            <person name="Young S.K."/>
            <person name="Wortman J."/>
            <person name="Nusbaum C."/>
            <person name="Birren B."/>
        </authorList>
    </citation>
    <scope>NUCLEOTIDE SEQUENCE [LARGE SCALE GENOMIC DNA]</scope>
    <source>
        <strain evidence="2 3">CBS 102226</strain>
    </source>
</reference>
<gene>
    <name evidence="2" type="ORF">Z520_03120</name>
</gene>
<dbReference type="GeneID" id="27708866"/>
<dbReference type="EMBL" id="KN848065">
    <property type="protein sequence ID" value="KIY01568.1"/>
    <property type="molecule type" value="Genomic_DNA"/>
</dbReference>
<protein>
    <submittedName>
        <fullName evidence="2">Uncharacterized protein</fullName>
    </submittedName>
</protein>
<dbReference type="AlphaFoldDB" id="A0A0D2K6R0"/>
<dbReference type="VEuPathDB" id="FungiDB:Z520_03120"/>
<accession>A0A0D2K6R0</accession>
<evidence type="ECO:0000256" key="1">
    <source>
        <dbReference type="SAM" id="Phobius"/>
    </source>
</evidence>
<dbReference type="OrthoDB" id="9451547at2759"/>
<name>A0A0D2K6R0_9EURO</name>
<keyword evidence="1" id="KW-1133">Transmembrane helix</keyword>
<dbReference type="PANTHER" id="PTHR35043">
    <property type="entry name" value="TRANSCRIPTION FACTOR DOMAIN-CONTAINING PROTEIN"/>
    <property type="match status" value="1"/>
</dbReference>
<evidence type="ECO:0000313" key="2">
    <source>
        <dbReference type="EMBL" id="KIY01568.1"/>
    </source>
</evidence>
<proteinExistence type="predicted"/>
<keyword evidence="3" id="KW-1185">Reference proteome</keyword>
<dbReference type="Proteomes" id="UP000053411">
    <property type="component" value="Unassembled WGS sequence"/>
</dbReference>